<accession>A0AC34GD05</accession>
<evidence type="ECO:0000313" key="1">
    <source>
        <dbReference type="Proteomes" id="UP000887579"/>
    </source>
</evidence>
<proteinExistence type="predicted"/>
<protein>
    <submittedName>
        <fullName evidence="2">MIF4G domain-containing protein</fullName>
    </submittedName>
</protein>
<reference evidence="2" key="1">
    <citation type="submission" date="2022-11" db="UniProtKB">
        <authorList>
            <consortium name="WormBaseParasite"/>
        </authorList>
    </citation>
    <scope>IDENTIFICATION</scope>
</reference>
<dbReference type="Proteomes" id="UP000887579">
    <property type="component" value="Unplaced"/>
</dbReference>
<evidence type="ECO:0000313" key="2">
    <source>
        <dbReference type="WBParaSite" id="ES5_v2.g27388.t1"/>
    </source>
</evidence>
<sequence>MEKENFKRLFHGAIIRKCQCSFETTALSHFQETTNKIQNEIQEEEQKDDKDEKKLTELNDRLEDLQFKEKRRMLGIIKFVSHLFRIGLLNYKIIVNCIVILIRNAEEEKSELMAEYAIEFMKNVGPYMVLRREDTSKLDGYVTYLDKFKPTVSNQVKFMIMDLADLRDNKWIDKRDLPKNMDEIDMYINKLAEKSRRDIIEQQQKNNANKPSIDKKDRLNAARLAASTSASAFKKDTSLLKIDQQRLGSTKNWEIANVNTNTPSANNKYLGIIIPQQSTDARQNSNDVRESAAHKENKSAIAPTPMIDSRSTSTTPPPTDPSSSRSQNNTPTVAPETEFNKGAFKTGFKERLQSFVDGTNVD</sequence>
<name>A0AC34GD05_9BILA</name>
<organism evidence="1 2">
    <name type="scientific">Panagrolaimus sp. ES5</name>
    <dbReference type="NCBI Taxonomy" id="591445"/>
    <lineage>
        <taxon>Eukaryota</taxon>
        <taxon>Metazoa</taxon>
        <taxon>Ecdysozoa</taxon>
        <taxon>Nematoda</taxon>
        <taxon>Chromadorea</taxon>
        <taxon>Rhabditida</taxon>
        <taxon>Tylenchina</taxon>
        <taxon>Panagrolaimomorpha</taxon>
        <taxon>Panagrolaimoidea</taxon>
        <taxon>Panagrolaimidae</taxon>
        <taxon>Panagrolaimus</taxon>
    </lineage>
</organism>
<dbReference type="WBParaSite" id="ES5_v2.g27388.t1">
    <property type="protein sequence ID" value="ES5_v2.g27388.t1"/>
    <property type="gene ID" value="ES5_v2.g27388"/>
</dbReference>